<keyword evidence="1" id="KW-1133">Transmembrane helix</keyword>
<dbReference type="OrthoDB" id="4485518at2"/>
<reference evidence="2 3" key="1">
    <citation type="submission" date="2018-09" db="EMBL/GenBank/DDBJ databases">
        <title>Novel species of Cryobacterium.</title>
        <authorList>
            <person name="Liu Q."/>
            <person name="Xin Y.-H."/>
        </authorList>
    </citation>
    <scope>NUCLEOTIDE SEQUENCE [LARGE SCALE GENOMIC DNA]</scope>
    <source>
        <strain evidence="2 3">Hh39</strain>
    </source>
</reference>
<dbReference type="InterPro" id="IPR011990">
    <property type="entry name" value="TPR-like_helical_dom_sf"/>
</dbReference>
<protein>
    <recommendedName>
        <fullName evidence="4">Tetratricopeptide repeat protein</fullName>
    </recommendedName>
</protein>
<feature type="transmembrane region" description="Helical" evidence="1">
    <location>
        <begin position="34"/>
        <end position="54"/>
    </location>
</feature>
<dbReference type="EMBL" id="QZVS01000090">
    <property type="protein sequence ID" value="RJT87309.1"/>
    <property type="molecule type" value="Genomic_DNA"/>
</dbReference>
<evidence type="ECO:0000313" key="3">
    <source>
        <dbReference type="Proteomes" id="UP000272015"/>
    </source>
</evidence>
<name>A0A3A5MHA9_9MICO</name>
<evidence type="ECO:0008006" key="4">
    <source>
        <dbReference type="Google" id="ProtNLM"/>
    </source>
</evidence>
<accession>A0A3A5MHA9</accession>
<gene>
    <name evidence="2" type="ORF">D6T64_14810</name>
</gene>
<comment type="caution">
    <text evidence="2">The sequence shown here is derived from an EMBL/GenBank/DDBJ whole genome shotgun (WGS) entry which is preliminary data.</text>
</comment>
<proteinExistence type="predicted"/>
<evidence type="ECO:0000256" key="1">
    <source>
        <dbReference type="SAM" id="Phobius"/>
    </source>
</evidence>
<dbReference type="SUPFAM" id="SSF48452">
    <property type="entry name" value="TPR-like"/>
    <property type="match status" value="1"/>
</dbReference>
<keyword evidence="3" id="KW-1185">Reference proteome</keyword>
<evidence type="ECO:0000313" key="2">
    <source>
        <dbReference type="EMBL" id="RJT87309.1"/>
    </source>
</evidence>
<dbReference type="RefSeq" id="WP_119975454.1">
    <property type="nucleotide sequence ID" value="NZ_JBHSQA010000003.1"/>
</dbReference>
<keyword evidence="1" id="KW-0812">Transmembrane</keyword>
<dbReference type="Proteomes" id="UP000272015">
    <property type="component" value="Unassembled WGS sequence"/>
</dbReference>
<dbReference type="AlphaFoldDB" id="A0A3A5MHA9"/>
<dbReference type="Gene3D" id="1.25.40.10">
    <property type="entry name" value="Tetratricopeptide repeat domain"/>
    <property type="match status" value="1"/>
</dbReference>
<organism evidence="2 3">
    <name type="scientific">Cryobacterium melibiosiphilum</name>
    <dbReference type="NCBI Taxonomy" id="995039"/>
    <lineage>
        <taxon>Bacteria</taxon>
        <taxon>Bacillati</taxon>
        <taxon>Actinomycetota</taxon>
        <taxon>Actinomycetes</taxon>
        <taxon>Micrococcales</taxon>
        <taxon>Microbacteriaceae</taxon>
        <taxon>Cryobacterium</taxon>
    </lineage>
</organism>
<keyword evidence="1" id="KW-0472">Membrane</keyword>
<sequence>MKARIAVIVMAALLLFYLVVMASRAVLFVTSGEAIGVVIGIALIVLPIIGVWALSREVMFGFRSERLMKLLEEQNELPLLDLPRRPSGRVIRADADAAFPEFRDAAEATPERWQAWARLGLAYDAAGDRKRARGAIRTAITLERPAK</sequence>